<name>A0A6C0RFH3_9BACT</name>
<proteinExistence type="predicted"/>
<evidence type="ECO:0000313" key="2">
    <source>
        <dbReference type="EMBL" id="QIA08716.1"/>
    </source>
</evidence>
<dbReference type="KEGG" id="drc:G0Q07_13740"/>
<reference evidence="2 3" key="1">
    <citation type="submission" date="2020-02" db="EMBL/GenBank/DDBJ databases">
        <title>Genome sequencing for Draconibacterium sp. strain M1.</title>
        <authorList>
            <person name="Park S.-J."/>
        </authorList>
    </citation>
    <scope>NUCLEOTIDE SEQUENCE [LARGE SCALE GENOMIC DNA]</scope>
    <source>
        <strain evidence="2 3">M1</strain>
    </source>
</reference>
<feature type="transmembrane region" description="Helical" evidence="1">
    <location>
        <begin position="35"/>
        <end position="58"/>
    </location>
</feature>
<organism evidence="2 3">
    <name type="scientific">Draconibacterium halophilum</name>
    <dbReference type="NCBI Taxonomy" id="2706887"/>
    <lineage>
        <taxon>Bacteria</taxon>
        <taxon>Pseudomonadati</taxon>
        <taxon>Bacteroidota</taxon>
        <taxon>Bacteroidia</taxon>
        <taxon>Marinilabiliales</taxon>
        <taxon>Prolixibacteraceae</taxon>
        <taxon>Draconibacterium</taxon>
    </lineage>
</organism>
<evidence type="ECO:0000313" key="3">
    <source>
        <dbReference type="Proteomes" id="UP000474630"/>
    </source>
</evidence>
<gene>
    <name evidence="2" type="ORF">G0Q07_13740</name>
</gene>
<keyword evidence="1" id="KW-0472">Membrane</keyword>
<dbReference type="Proteomes" id="UP000474630">
    <property type="component" value="Chromosome"/>
</dbReference>
<accession>A0A6C0RFH3</accession>
<keyword evidence="1" id="KW-1133">Transmembrane helix</keyword>
<keyword evidence="1" id="KW-0812">Transmembrane</keyword>
<dbReference type="AlphaFoldDB" id="A0A6C0RFH3"/>
<protein>
    <submittedName>
        <fullName evidence="2">Uncharacterized protein</fullName>
    </submittedName>
</protein>
<dbReference type="EMBL" id="CP048409">
    <property type="protein sequence ID" value="QIA08716.1"/>
    <property type="molecule type" value="Genomic_DNA"/>
</dbReference>
<evidence type="ECO:0000256" key="1">
    <source>
        <dbReference type="SAM" id="Phobius"/>
    </source>
</evidence>
<feature type="transmembrane region" description="Helical" evidence="1">
    <location>
        <begin position="7"/>
        <end position="29"/>
    </location>
</feature>
<sequence>MKNFKHSIGAVVIVVILLTTIVLLFPLAFDNQKVYSIIVYASIAIFILLLLLLIYINLFSLQHKKH</sequence>
<dbReference type="RefSeq" id="WP_163347023.1">
    <property type="nucleotide sequence ID" value="NZ_CP048409.1"/>
</dbReference>
<keyword evidence="3" id="KW-1185">Reference proteome</keyword>